<dbReference type="Proteomes" id="UP001161389">
    <property type="component" value="Unassembled WGS sequence"/>
</dbReference>
<dbReference type="RefSeq" id="WP_284383594.1">
    <property type="nucleotide sequence ID" value="NZ_BSNM01000026.1"/>
</dbReference>
<accession>A0AA37SDK7</accession>
<evidence type="ECO:0000313" key="10">
    <source>
        <dbReference type="EMBL" id="GLQ33248.1"/>
    </source>
</evidence>
<keyword evidence="8" id="KW-0997">Cell inner membrane</keyword>
<keyword evidence="7 8" id="KW-0131">Cell cycle</keyword>
<dbReference type="GO" id="GO:0005886">
    <property type="term" value="C:plasma membrane"/>
    <property type="evidence" value="ECO:0007669"/>
    <property type="project" value="UniProtKB-SubCell"/>
</dbReference>
<keyword evidence="3 8" id="KW-0132">Cell division</keyword>
<feature type="transmembrane region" description="Helical" evidence="8">
    <location>
        <begin position="40"/>
        <end position="61"/>
    </location>
</feature>
<keyword evidence="5 8" id="KW-1133">Transmembrane helix</keyword>
<keyword evidence="4 8" id="KW-0812">Transmembrane</keyword>
<dbReference type="AlphaFoldDB" id="A0AA37SDK7"/>
<sequence>MKVEEDVPAETKQGWITRLQNKIKLVWQIELDFPTSIFNFQSALVMVLLSVLVMSALGVIYSSHYSRQLFHELKLEKQYRDDLETEWGQLLLEQSALSAHTRVEQAAEDYLDMSLPDSKDIKLVFSNGR</sequence>
<gene>
    <name evidence="8" type="primary">ftsL</name>
    <name evidence="10" type="ORF">GCM10007876_37280</name>
</gene>
<dbReference type="InterPro" id="IPR011922">
    <property type="entry name" value="Cell_div_FtsL"/>
</dbReference>
<reference evidence="10" key="2">
    <citation type="submission" date="2023-01" db="EMBL/GenBank/DDBJ databases">
        <title>Draft genome sequence of Litoribrevibacter albus strain NBRC 110071.</title>
        <authorList>
            <person name="Sun Q."/>
            <person name="Mori K."/>
        </authorList>
    </citation>
    <scope>NUCLEOTIDE SEQUENCE</scope>
    <source>
        <strain evidence="10">NBRC 110071</strain>
    </source>
</reference>
<dbReference type="GO" id="GO:0032153">
    <property type="term" value="C:cell division site"/>
    <property type="evidence" value="ECO:0007669"/>
    <property type="project" value="UniProtKB-UniRule"/>
</dbReference>
<dbReference type="HAMAP" id="MF_00910">
    <property type="entry name" value="FtsL"/>
    <property type="match status" value="1"/>
</dbReference>
<reference evidence="10" key="1">
    <citation type="journal article" date="2014" name="Int. J. Syst. Evol. Microbiol.">
        <title>Complete genome sequence of Corynebacterium casei LMG S-19264T (=DSM 44701T), isolated from a smear-ripened cheese.</title>
        <authorList>
            <consortium name="US DOE Joint Genome Institute (JGI-PGF)"/>
            <person name="Walter F."/>
            <person name="Albersmeier A."/>
            <person name="Kalinowski J."/>
            <person name="Ruckert C."/>
        </authorList>
    </citation>
    <scope>NUCLEOTIDE SEQUENCE</scope>
    <source>
        <strain evidence="10">NBRC 110071</strain>
    </source>
</reference>
<evidence type="ECO:0000256" key="3">
    <source>
        <dbReference type="ARBA" id="ARBA00022618"/>
    </source>
</evidence>
<comment type="subunit">
    <text evidence="8">Part of a complex composed of FtsB, FtsL and FtsQ.</text>
</comment>
<comment type="caution">
    <text evidence="10">The sequence shown here is derived from an EMBL/GenBank/DDBJ whole genome shotgun (WGS) entry which is preliminary data.</text>
</comment>
<protein>
    <recommendedName>
        <fullName evidence="8 9">Cell division protein FtsL</fullName>
    </recommendedName>
</protein>
<evidence type="ECO:0000256" key="1">
    <source>
        <dbReference type="ARBA" id="ARBA00004401"/>
    </source>
</evidence>
<dbReference type="NCBIfam" id="TIGR02209">
    <property type="entry name" value="ftsL_broad"/>
    <property type="match status" value="1"/>
</dbReference>
<evidence type="ECO:0000256" key="5">
    <source>
        <dbReference type="ARBA" id="ARBA00022989"/>
    </source>
</evidence>
<proteinExistence type="inferred from homology"/>
<comment type="function">
    <text evidence="8">Essential cell division protein. May link together the upstream cell division proteins, which are predominantly cytoplasmic, with the downstream cell division proteins, which are predominantly periplasmic.</text>
</comment>
<evidence type="ECO:0000313" key="11">
    <source>
        <dbReference type="Proteomes" id="UP001161389"/>
    </source>
</evidence>
<dbReference type="Pfam" id="PF04999">
    <property type="entry name" value="FtsL"/>
    <property type="match status" value="1"/>
</dbReference>
<organism evidence="10 11">
    <name type="scientific">Litoribrevibacter albus</name>
    <dbReference type="NCBI Taxonomy" id="1473156"/>
    <lineage>
        <taxon>Bacteria</taxon>
        <taxon>Pseudomonadati</taxon>
        <taxon>Pseudomonadota</taxon>
        <taxon>Gammaproteobacteria</taxon>
        <taxon>Oceanospirillales</taxon>
        <taxon>Oceanospirillaceae</taxon>
        <taxon>Litoribrevibacter</taxon>
    </lineage>
</organism>
<comment type="subcellular location">
    <subcellularLocation>
        <location evidence="8">Cell inner membrane</location>
        <topology evidence="8">Single-pass type II membrane protein</topology>
    </subcellularLocation>
    <subcellularLocation>
        <location evidence="1">Cell membrane</location>
        <topology evidence="1">Single-pass type II membrane protein</topology>
    </subcellularLocation>
    <text evidence="8">Localizes to the division septum where it forms a ring structure.</text>
</comment>
<dbReference type="GO" id="GO:0043093">
    <property type="term" value="P:FtsZ-dependent cytokinesis"/>
    <property type="evidence" value="ECO:0007669"/>
    <property type="project" value="UniProtKB-UniRule"/>
</dbReference>
<keyword evidence="11" id="KW-1185">Reference proteome</keyword>
<dbReference type="PANTHER" id="PTHR37479">
    <property type="entry name" value="CELL DIVISION PROTEIN FTSL"/>
    <property type="match status" value="1"/>
</dbReference>
<evidence type="ECO:0000256" key="4">
    <source>
        <dbReference type="ARBA" id="ARBA00022692"/>
    </source>
</evidence>
<evidence type="ECO:0000256" key="7">
    <source>
        <dbReference type="ARBA" id="ARBA00023306"/>
    </source>
</evidence>
<evidence type="ECO:0000256" key="2">
    <source>
        <dbReference type="ARBA" id="ARBA00022475"/>
    </source>
</evidence>
<keyword evidence="2 8" id="KW-1003">Cell membrane</keyword>
<evidence type="ECO:0000256" key="6">
    <source>
        <dbReference type="ARBA" id="ARBA00023136"/>
    </source>
</evidence>
<keyword evidence="6 8" id="KW-0472">Membrane</keyword>
<evidence type="ECO:0000256" key="9">
    <source>
        <dbReference type="NCBIfam" id="TIGR02209"/>
    </source>
</evidence>
<dbReference type="EMBL" id="BSNM01000026">
    <property type="protein sequence ID" value="GLQ33248.1"/>
    <property type="molecule type" value="Genomic_DNA"/>
</dbReference>
<name>A0AA37SDK7_9GAMM</name>
<comment type="similarity">
    <text evidence="8">Belongs to the FtsL family.</text>
</comment>
<dbReference type="PANTHER" id="PTHR37479:SF1">
    <property type="entry name" value="CELL DIVISION PROTEIN FTSL"/>
    <property type="match status" value="1"/>
</dbReference>
<evidence type="ECO:0000256" key="8">
    <source>
        <dbReference type="HAMAP-Rule" id="MF_00910"/>
    </source>
</evidence>